<evidence type="ECO:0000313" key="2">
    <source>
        <dbReference type="Proteomes" id="UP000535078"/>
    </source>
</evidence>
<keyword evidence="2" id="KW-1185">Reference proteome</keyword>
<comment type="caution">
    <text evidence="1">The sequence shown here is derived from an EMBL/GenBank/DDBJ whole genome shotgun (WGS) entry which is preliminary data.</text>
</comment>
<organism evidence="1 2">
    <name type="scientific">Sphingopyxis italica</name>
    <dbReference type="NCBI Taxonomy" id="1129133"/>
    <lineage>
        <taxon>Bacteria</taxon>
        <taxon>Pseudomonadati</taxon>
        <taxon>Pseudomonadota</taxon>
        <taxon>Alphaproteobacteria</taxon>
        <taxon>Sphingomonadales</taxon>
        <taxon>Sphingomonadaceae</taxon>
        <taxon>Sphingopyxis</taxon>
    </lineage>
</organism>
<protein>
    <submittedName>
        <fullName evidence="1">Uncharacterized protein</fullName>
    </submittedName>
</protein>
<dbReference type="RefSeq" id="WP_167921990.1">
    <property type="nucleotide sequence ID" value="NZ_JAATIT010000003.1"/>
</dbReference>
<dbReference type="Proteomes" id="UP000535078">
    <property type="component" value="Unassembled WGS sequence"/>
</dbReference>
<name>A0A7X5XUP1_9SPHN</name>
<accession>A0A7X5XUP1</accession>
<dbReference type="EMBL" id="JAATIT010000003">
    <property type="protein sequence ID" value="NJB90561.1"/>
    <property type="molecule type" value="Genomic_DNA"/>
</dbReference>
<gene>
    <name evidence="1" type="ORF">GGR90_002755</name>
</gene>
<proteinExistence type="predicted"/>
<reference evidence="1 2" key="1">
    <citation type="submission" date="2020-03" db="EMBL/GenBank/DDBJ databases">
        <title>Genomic Encyclopedia of Type Strains, Phase IV (KMG-IV): sequencing the most valuable type-strain genomes for metagenomic binning, comparative biology and taxonomic classification.</title>
        <authorList>
            <person name="Goeker M."/>
        </authorList>
    </citation>
    <scope>NUCLEOTIDE SEQUENCE [LARGE SCALE GENOMIC DNA]</scope>
    <source>
        <strain evidence="1 2">DSM 25229</strain>
    </source>
</reference>
<sequence>MSGPPDDEMPSTGVATGLGIDVEWTAISGSGADDTSGEADAPEVSNVVPFRPFLRGQPHPFELVEIFPIEKYGQNLLLLSVAGPWTASPHEGGERKPWQWMATYPLADAAVVVQRAEALSANMGIPIADLAGVTSSPHPLAEKYGPEAAA</sequence>
<dbReference type="AlphaFoldDB" id="A0A7X5XUP1"/>
<evidence type="ECO:0000313" key="1">
    <source>
        <dbReference type="EMBL" id="NJB90561.1"/>
    </source>
</evidence>